<keyword evidence="15" id="KW-1185">Reference proteome</keyword>
<accession>A0A5C6EE99</accession>
<evidence type="ECO:0000256" key="4">
    <source>
        <dbReference type="ARBA" id="ARBA00022679"/>
    </source>
</evidence>
<dbReference type="GO" id="GO:0005524">
    <property type="term" value="F:ATP binding"/>
    <property type="evidence" value="ECO:0007669"/>
    <property type="project" value="UniProtKB-KW"/>
</dbReference>
<keyword evidence="7" id="KW-0067">ATP-binding</keyword>
<sequence length="498" mass="55479">MSTDEKLLESERRLRSVLEAVVDAIITMGENGLIESFNPAAERIFGYRAEEVIGENVKILMPDPYRTKHDDYLRHFRRTGEKKIIGIGREVEGRRKDGKIFPMDLAVSEVFLPDRKLFTGIIRDITDRKAAEAAIVESERRLSTLLGNLPGAAYRRWNDENWSFQFISDGCQDICGYTPDELVAGDPTWCDLIDSGDCDELREQVRDRLQRSLPFQAVYRIRHRLGEIRVVLEQGVGIFSDDGTLLAIEGFISDTTELQKAREKLMQSERLAAMGQMLSGIAHESRNALQRIQASVDMLNIEIAEDSEAAGDVAKIARARDDLQRLFEELRSFAAPIHLETSIADVSAVLQQAWSHLEATVGGREVQWNVENKDCDWTCRVDVFRIGQVFRNLIENSLAACSDPVRLDVLCEPTSLAGESAIAITFRDNGPGLTDEQKRRVFEAFFTTKTKGTGLGMAIAQRVVESHGGTLSTGTGDHDGAEFVVVLPRATPSDAAGF</sequence>
<dbReference type="InterPro" id="IPR003594">
    <property type="entry name" value="HATPase_dom"/>
</dbReference>
<dbReference type="CDD" id="cd00130">
    <property type="entry name" value="PAS"/>
    <property type="match status" value="2"/>
</dbReference>
<evidence type="ECO:0000256" key="3">
    <source>
        <dbReference type="ARBA" id="ARBA00022553"/>
    </source>
</evidence>
<evidence type="ECO:0000256" key="1">
    <source>
        <dbReference type="ARBA" id="ARBA00000085"/>
    </source>
</evidence>
<dbReference type="PANTHER" id="PTHR43065">
    <property type="entry name" value="SENSOR HISTIDINE KINASE"/>
    <property type="match status" value="1"/>
</dbReference>
<evidence type="ECO:0000256" key="9">
    <source>
        <dbReference type="ARBA" id="ARBA00059827"/>
    </source>
</evidence>
<dbReference type="InterPro" id="IPR036097">
    <property type="entry name" value="HisK_dim/P_sf"/>
</dbReference>
<dbReference type="Gene3D" id="3.30.450.20">
    <property type="entry name" value="PAS domain"/>
    <property type="match status" value="2"/>
</dbReference>
<dbReference type="FunFam" id="3.30.450.20:FF:000060">
    <property type="entry name" value="Sensor protein FixL"/>
    <property type="match status" value="1"/>
</dbReference>
<evidence type="ECO:0000259" key="11">
    <source>
        <dbReference type="PROSITE" id="PS50109"/>
    </source>
</evidence>
<feature type="domain" description="PAC" evidence="13">
    <location>
        <begin position="87"/>
        <end position="137"/>
    </location>
</feature>
<dbReference type="OrthoDB" id="236031at2"/>
<dbReference type="PRINTS" id="PR00344">
    <property type="entry name" value="BCTRLSENSOR"/>
</dbReference>
<dbReference type="SUPFAM" id="SSF47384">
    <property type="entry name" value="Homodimeric domain of signal transducing histidine kinase"/>
    <property type="match status" value="1"/>
</dbReference>
<dbReference type="SMART" id="SM00388">
    <property type="entry name" value="HisKA"/>
    <property type="match status" value="1"/>
</dbReference>
<evidence type="ECO:0000259" key="12">
    <source>
        <dbReference type="PROSITE" id="PS50112"/>
    </source>
</evidence>
<dbReference type="PANTHER" id="PTHR43065:SF10">
    <property type="entry name" value="PEROXIDE STRESS-ACTIVATED HISTIDINE KINASE MAK3"/>
    <property type="match status" value="1"/>
</dbReference>
<keyword evidence="4 14" id="KW-0808">Transferase</keyword>
<evidence type="ECO:0000256" key="10">
    <source>
        <dbReference type="ARBA" id="ARBA00070616"/>
    </source>
</evidence>
<dbReference type="EMBL" id="SJPW01000007">
    <property type="protein sequence ID" value="TWU47352.1"/>
    <property type="molecule type" value="Genomic_DNA"/>
</dbReference>
<keyword evidence="3" id="KW-0597">Phosphoprotein</keyword>
<dbReference type="GO" id="GO:0006355">
    <property type="term" value="P:regulation of DNA-templated transcription"/>
    <property type="evidence" value="ECO:0007669"/>
    <property type="project" value="InterPro"/>
</dbReference>
<dbReference type="SMART" id="SM00091">
    <property type="entry name" value="PAS"/>
    <property type="match status" value="2"/>
</dbReference>
<dbReference type="InterPro" id="IPR003661">
    <property type="entry name" value="HisK_dim/P_dom"/>
</dbReference>
<dbReference type="InterPro" id="IPR000014">
    <property type="entry name" value="PAS"/>
</dbReference>
<keyword evidence="6" id="KW-0418">Kinase</keyword>
<dbReference type="PROSITE" id="PS50109">
    <property type="entry name" value="HIS_KIN"/>
    <property type="match status" value="1"/>
</dbReference>
<dbReference type="SUPFAM" id="SSF55874">
    <property type="entry name" value="ATPase domain of HSP90 chaperone/DNA topoisomerase II/histidine kinase"/>
    <property type="match status" value="1"/>
</dbReference>
<dbReference type="InterPro" id="IPR001610">
    <property type="entry name" value="PAC"/>
</dbReference>
<comment type="caution">
    <text evidence="14">The sequence shown here is derived from an EMBL/GenBank/DDBJ whole genome shotgun (WGS) entry which is preliminary data.</text>
</comment>
<comment type="catalytic activity">
    <reaction evidence="1">
        <text>ATP + protein L-histidine = ADP + protein N-phospho-L-histidine.</text>
        <dbReference type="EC" id="2.7.13.3"/>
    </reaction>
</comment>
<dbReference type="InterPro" id="IPR036890">
    <property type="entry name" value="HATPase_C_sf"/>
</dbReference>
<dbReference type="InterPro" id="IPR013767">
    <property type="entry name" value="PAS_fold"/>
</dbReference>
<dbReference type="InterPro" id="IPR004358">
    <property type="entry name" value="Sig_transdc_His_kin-like_C"/>
</dbReference>
<evidence type="ECO:0000256" key="6">
    <source>
        <dbReference type="ARBA" id="ARBA00022777"/>
    </source>
</evidence>
<proteinExistence type="predicted"/>
<dbReference type="SUPFAM" id="SSF55785">
    <property type="entry name" value="PYP-like sensor domain (PAS domain)"/>
    <property type="match status" value="2"/>
</dbReference>
<gene>
    <name evidence="14" type="primary">fixL_3</name>
    <name evidence="14" type="ORF">Poly51_51520</name>
</gene>
<protein>
    <recommendedName>
        <fullName evidence="10">Sensor protein FixL</fullName>
        <ecNumber evidence="2">2.7.13.3</ecNumber>
    </recommendedName>
</protein>
<dbReference type="GO" id="GO:0000155">
    <property type="term" value="F:phosphorelay sensor kinase activity"/>
    <property type="evidence" value="ECO:0007669"/>
    <property type="project" value="InterPro"/>
</dbReference>
<evidence type="ECO:0000313" key="14">
    <source>
        <dbReference type="EMBL" id="TWU47352.1"/>
    </source>
</evidence>
<dbReference type="InterPro" id="IPR035965">
    <property type="entry name" value="PAS-like_dom_sf"/>
</dbReference>
<dbReference type="InterPro" id="IPR013655">
    <property type="entry name" value="PAS_fold_3"/>
</dbReference>
<dbReference type="PROSITE" id="PS50112">
    <property type="entry name" value="PAS"/>
    <property type="match status" value="2"/>
</dbReference>
<dbReference type="RefSeq" id="WP_146461079.1">
    <property type="nucleotide sequence ID" value="NZ_SJPW01000007.1"/>
</dbReference>
<dbReference type="Pfam" id="PF08447">
    <property type="entry name" value="PAS_3"/>
    <property type="match status" value="1"/>
</dbReference>
<evidence type="ECO:0000256" key="5">
    <source>
        <dbReference type="ARBA" id="ARBA00022741"/>
    </source>
</evidence>
<dbReference type="Pfam" id="PF00989">
    <property type="entry name" value="PAS"/>
    <property type="match status" value="1"/>
</dbReference>
<dbReference type="Pfam" id="PF02518">
    <property type="entry name" value="HATPase_c"/>
    <property type="match status" value="1"/>
</dbReference>
<dbReference type="InterPro" id="IPR005467">
    <property type="entry name" value="His_kinase_dom"/>
</dbReference>
<name>A0A5C6EE99_9BACT</name>
<evidence type="ECO:0000256" key="7">
    <source>
        <dbReference type="ARBA" id="ARBA00022840"/>
    </source>
</evidence>
<evidence type="ECO:0000256" key="2">
    <source>
        <dbReference type="ARBA" id="ARBA00012438"/>
    </source>
</evidence>
<keyword evidence="8" id="KW-0902">Two-component regulatory system</keyword>
<feature type="domain" description="PAC" evidence="13">
    <location>
        <begin position="215"/>
        <end position="267"/>
    </location>
</feature>
<evidence type="ECO:0000256" key="8">
    <source>
        <dbReference type="ARBA" id="ARBA00023012"/>
    </source>
</evidence>
<dbReference type="AlphaFoldDB" id="A0A5C6EE99"/>
<organism evidence="14 15">
    <name type="scientific">Rubripirellula tenax</name>
    <dbReference type="NCBI Taxonomy" id="2528015"/>
    <lineage>
        <taxon>Bacteria</taxon>
        <taxon>Pseudomonadati</taxon>
        <taxon>Planctomycetota</taxon>
        <taxon>Planctomycetia</taxon>
        <taxon>Pirellulales</taxon>
        <taxon>Pirellulaceae</taxon>
        <taxon>Rubripirellula</taxon>
    </lineage>
</organism>
<dbReference type="PROSITE" id="PS50113">
    <property type="entry name" value="PAC"/>
    <property type="match status" value="2"/>
</dbReference>
<evidence type="ECO:0000259" key="13">
    <source>
        <dbReference type="PROSITE" id="PS50113"/>
    </source>
</evidence>
<feature type="domain" description="Histidine kinase" evidence="11">
    <location>
        <begin position="280"/>
        <end position="491"/>
    </location>
</feature>
<feature type="domain" description="PAS" evidence="12">
    <location>
        <begin position="159"/>
        <end position="212"/>
    </location>
</feature>
<dbReference type="Gene3D" id="1.10.287.130">
    <property type="match status" value="1"/>
</dbReference>
<dbReference type="EC" id="2.7.13.3" evidence="2"/>
<comment type="function">
    <text evidence="9">Putative oxygen sensor; modulates the activity of FixJ, a transcriptional activator of nitrogen fixation fixK gene. FixL probably acts as a kinase that phosphorylates FixJ.</text>
</comment>
<evidence type="ECO:0000313" key="15">
    <source>
        <dbReference type="Proteomes" id="UP000318288"/>
    </source>
</evidence>
<dbReference type="SMART" id="SM00387">
    <property type="entry name" value="HATPase_c"/>
    <property type="match status" value="1"/>
</dbReference>
<dbReference type="SMART" id="SM00086">
    <property type="entry name" value="PAC"/>
    <property type="match status" value="2"/>
</dbReference>
<dbReference type="Gene3D" id="3.30.565.10">
    <property type="entry name" value="Histidine kinase-like ATPase, C-terminal domain"/>
    <property type="match status" value="1"/>
</dbReference>
<feature type="domain" description="PAS" evidence="12">
    <location>
        <begin position="10"/>
        <end position="63"/>
    </location>
</feature>
<dbReference type="InterPro" id="IPR000700">
    <property type="entry name" value="PAS-assoc_C"/>
</dbReference>
<keyword evidence="5" id="KW-0547">Nucleotide-binding</keyword>
<dbReference type="NCBIfam" id="TIGR00229">
    <property type="entry name" value="sensory_box"/>
    <property type="match status" value="2"/>
</dbReference>
<dbReference type="CDD" id="cd00075">
    <property type="entry name" value="HATPase"/>
    <property type="match status" value="1"/>
</dbReference>
<reference evidence="14 15" key="1">
    <citation type="submission" date="2019-02" db="EMBL/GenBank/DDBJ databases">
        <title>Deep-cultivation of Planctomycetes and their phenomic and genomic characterization uncovers novel biology.</title>
        <authorList>
            <person name="Wiegand S."/>
            <person name="Jogler M."/>
            <person name="Boedeker C."/>
            <person name="Pinto D."/>
            <person name="Vollmers J."/>
            <person name="Rivas-Marin E."/>
            <person name="Kohn T."/>
            <person name="Peeters S.H."/>
            <person name="Heuer A."/>
            <person name="Rast P."/>
            <person name="Oberbeckmann S."/>
            <person name="Bunk B."/>
            <person name="Jeske O."/>
            <person name="Meyerdierks A."/>
            <person name="Storesund J.E."/>
            <person name="Kallscheuer N."/>
            <person name="Luecker S."/>
            <person name="Lage O.M."/>
            <person name="Pohl T."/>
            <person name="Merkel B.J."/>
            <person name="Hornburger P."/>
            <person name="Mueller R.-W."/>
            <person name="Bruemmer F."/>
            <person name="Labrenz M."/>
            <person name="Spormann A.M."/>
            <person name="Op Den Camp H."/>
            <person name="Overmann J."/>
            <person name="Amann R."/>
            <person name="Jetten M.S.M."/>
            <person name="Mascher T."/>
            <person name="Medema M.H."/>
            <person name="Devos D.P."/>
            <person name="Kaster A.-K."/>
            <person name="Ovreas L."/>
            <person name="Rohde M."/>
            <person name="Galperin M.Y."/>
            <person name="Jogler C."/>
        </authorList>
    </citation>
    <scope>NUCLEOTIDE SEQUENCE [LARGE SCALE GENOMIC DNA]</scope>
    <source>
        <strain evidence="14 15">Poly51</strain>
    </source>
</reference>
<dbReference type="Proteomes" id="UP000318288">
    <property type="component" value="Unassembled WGS sequence"/>
</dbReference>